<feature type="transmembrane region" description="Helical" evidence="1">
    <location>
        <begin position="225"/>
        <end position="242"/>
    </location>
</feature>
<protein>
    <submittedName>
        <fullName evidence="2">ABC-type uncharacterized transport system permease subunit</fullName>
    </submittedName>
</protein>
<keyword evidence="3" id="KW-1185">Reference proteome</keyword>
<organism evidence="2 3">
    <name type="scientific">Lacrimispora xylanisolvens</name>
    <dbReference type="NCBI Taxonomy" id="384636"/>
    <lineage>
        <taxon>Bacteria</taxon>
        <taxon>Bacillati</taxon>
        <taxon>Bacillota</taxon>
        <taxon>Clostridia</taxon>
        <taxon>Lachnospirales</taxon>
        <taxon>Lachnospiraceae</taxon>
        <taxon>Lacrimispora</taxon>
    </lineage>
</organism>
<dbReference type="OrthoDB" id="9778589at2"/>
<feature type="transmembrane region" description="Helical" evidence="1">
    <location>
        <begin position="170"/>
        <end position="192"/>
    </location>
</feature>
<keyword evidence="1" id="KW-1133">Transmembrane helix</keyword>
<dbReference type="RefSeq" id="WP_104437485.1">
    <property type="nucleotide sequence ID" value="NZ_PTJA01000007.1"/>
</dbReference>
<dbReference type="InterPro" id="IPR010390">
    <property type="entry name" value="ABC-2_transporter-like"/>
</dbReference>
<name>A0A2S6HR95_9FIRM</name>
<dbReference type="EMBL" id="PTJA01000007">
    <property type="protein sequence ID" value="PPK80150.1"/>
    <property type="molecule type" value="Genomic_DNA"/>
</dbReference>
<dbReference type="PANTHER" id="PTHR36832">
    <property type="entry name" value="SLR1174 PROTEIN-RELATED"/>
    <property type="match status" value="1"/>
</dbReference>
<feature type="transmembrane region" description="Helical" evidence="1">
    <location>
        <begin position="20"/>
        <end position="42"/>
    </location>
</feature>
<accession>A0A2S6HR95</accession>
<feature type="transmembrane region" description="Helical" evidence="1">
    <location>
        <begin position="54"/>
        <end position="71"/>
    </location>
</feature>
<feature type="transmembrane region" description="Helical" evidence="1">
    <location>
        <begin position="139"/>
        <end position="164"/>
    </location>
</feature>
<evidence type="ECO:0000313" key="3">
    <source>
        <dbReference type="Proteomes" id="UP000237749"/>
    </source>
</evidence>
<keyword evidence="1" id="KW-0812">Transmembrane</keyword>
<gene>
    <name evidence="2" type="ORF">BXY41_10778</name>
</gene>
<proteinExistence type="predicted"/>
<dbReference type="AlphaFoldDB" id="A0A2S6HR95"/>
<keyword evidence="1" id="KW-0472">Membrane</keyword>
<comment type="caution">
    <text evidence="2">The sequence shown here is derived from an EMBL/GenBank/DDBJ whole genome shotgun (WGS) entry which is preliminary data.</text>
</comment>
<dbReference type="PANTHER" id="PTHR36832:SF1">
    <property type="entry name" value="SLR1174 PROTEIN"/>
    <property type="match status" value="1"/>
</dbReference>
<dbReference type="Proteomes" id="UP000237749">
    <property type="component" value="Unassembled WGS sequence"/>
</dbReference>
<evidence type="ECO:0000256" key="1">
    <source>
        <dbReference type="SAM" id="Phobius"/>
    </source>
</evidence>
<evidence type="ECO:0000313" key="2">
    <source>
        <dbReference type="EMBL" id="PPK80150.1"/>
    </source>
</evidence>
<reference evidence="2 3" key="1">
    <citation type="submission" date="2018-02" db="EMBL/GenBank/DDBJ databases">
        <title>Genomic Encyclopedia of Archaeal and Bacterial Type Strains, Phase II (KMG-II): from individual species to whole genera.</title>
        <authorList>
            <person name="Goeker M."/>
        </authorList>
    </citation>
    <scope>NUCLEOTIDE SEQUENCE [LARGE SCALE GENOMIC DNA]</scope>
    <source>
        <strain evidence="2 3">DSM 3808</strain>
    </source>
</reference>
<feature type="transmembrane region" description="Helical" evidence="1">
    <location>
        <begin position="108"/>
        <end position="127"/>
    </location>
</feature>
<dbReference type="Pfam" id="PF06182">
    <property type="entry name" value="ABC2_membrane_6"/>
    <property type="match status" value="1"/>
</dbReference>
<sequence length="259" mass="30199">MYWVLIKCCFRQQFQYKWNLLFQMAGDWLGIYIKICIWQAILNAGSIKSINFETLVSYSVIAALVSGLLYSRVAEELADRFRTGMIAIDFIRPISLKWYYFFGQLGENLYHVLFEGIFIAAVSFIIWKLPIPGAGTVLVFLVSLFLGLLIMFFIQYTIGLLVFWMKDGTYTRMIADGLFLLFSGIDIPLWFYPEWLKTLCDFLPFSYVAFKPVSIWLGMQEAQQWQKILLIQLSWVLILFMAERLLWKQIQSSVEIQGG</sequence>